<sequence>MENKLQANSTAAPTQLSQSATHDNVFQSFRVDYSYYRMTRSIIARPNARKQKKHSENWIGLGNLANILINQYSPQTTKTSLIQDYSNAGIFRPQNYFFDFAFQLNNKTLDPNYGYLQVNQVIYYLSDELLEDGSRKRKKQILPLNFVFCQETLFNYTKKQELLALGINEYFCLQEDQDYRLQGGYYQEIYEYLEIKLFKCQNKTLNDSCYPIEMIDEYFQDEELNFAFTNTYFDYRNSSNKSKNKVFIDDSFYLEIESTRNKKANFYIQKQEASYQDDYIQFGQERNEHFFQVQNIQRFDDNYSPQSGILAAVYIRFDNRYDIYQIKNYAILEFLGDIGGLYGALSVIGIILSLMYRGKRGLKIQRIKKIKESLLLGNITEIPLKM</sequence>
<evidence type="ECO:0000256" key="1">
    <source>
        <dbReference type="SAM" id="Phobius"/>
    </source>
</evidence>
<dbReference type="PANTHER" id="PTHR31398">
    <property type="entry name" value="MEIOTIC NUCLEAR DIVISION PROTEIN 1 HOMOLOG"/>
    <property type="match status" value="1"/>
</dbReference>
<dbReference type="GO" id="GO:0005634">
    <property type="term" value="C:nucleus"/>
    <property type="evidence" value="ECO:0007669"/>
    <property type="project" value="TreeGrafter"/>
</dbReference>
<dbReference type="AlphaFoldDB" id="A0A078B9E5"/>
<reference evidence="2 3" key="1">
    <citation type="submission" date="2014-06" db="EMBL/GenBank/DDBJ databases">
        <authorList>
            <person name="Swart Estienne"/>
        </authorList>
    </citation>
    <scope>NUCLEOTIDE SEQUENCE [LARGE SCALE GENOMIC DNA]</scope>
    <source>
        <strain evidence="2 3">130c</strain>
    </source>
</reference>
<dbReference type="EMBL" id="CCKQ01018843">
    <property type="protein sequence ID" value="CDW90841.1"/>
    <property type="molecule type" value="Genomic_DNA"/>
</dbReference>
<organism evidence="2 3">
    <name type="scientific">Stylonychia lemnae</name>
    <name type="common">Ciliate</name>
    <dbReference type="NCBI Taxonomy" id="5949"/>
    <lineage>
        <taxon>Eukaryota</taxon>
        <taxon>Sar</taxon>
        <taxon>Alveolata</taxon>
        <taxon>Ciliophora</taxon>
        <taxon>Intramacronucleata</taxon>
        <taxon>Spirotrichea</taxon>
        <taxon>Stichotrichia</taxon>
        <taxon>Sporadotrichida</taxon>
        <taxon>Oxytrichidae</taxon>
        <taxon>Stylonychinae</taxon>
        <taxon>Stylonychia</taxon>
    </lineage>
</organism>
<gene>
    <name evidence="2" type="primary">Contig5979.g6406</name>
    <name evidence="2" type="ORF">STYLEM_19988</name>
</gene>
<feature type="transmembrane region" description="Helical" evidence="1">
    <location>
        <begin position="334"/>
        <end position="356"/>
    </location>
</feature>
<dbReference type="PANTHER" id="PTHR31398:SF0">
    <property type="entry name" value="MEIOTIC NUCLEAR DIVISION PROTEIN 1 HOMOLOG"/>
    <property type="match status" value="1"/>
</dbReference>
<keyword evidence="3" id="KW-1185">Reference proteome</keyword>
<evidence type="ECO:0000313" key="3">
    <source>
        <dbReference type="Proteomes" id="UP000039865"/>
    </source>
</evidence>
<keyword evidence="1" id="KW-0472">Membrane</keyword>
<accession>A0A078B9E5</accession>
<keyword evidence="1" id="KW-1133">Transmembrane helix</keyword>
<name>A0A078B9E5_STYLE</name>
<dbReference type="InParanoid" id="A0A078B9E5"/>
<dbReference type="Proteomes" id="UP000039865">
    <property type="component" value="Unassembled WGS sequence"/>
</dbReference>
<protein>
    <submittedName>
        <fullName evidence="2">Uncharacterized protein</fullName>
    </submittedName>
</protein>
<dbReference type="GO" id="GO:0007131">
    <property type="term" value="P:reciprocal meiotic recombination"/>
    <property type="evidence" value="ECO:0007669"/>
    <property type="project" value="TreeGrafter"/>
</dbReference>
<evidence type="ECO:0000313" key="2">
    <source>
        <dbReference type="EMBL" id="CDW90841.1"/>
    </source>
</evidence>
<keyword evidence="1" id="KW-0812">Transmembrane</keyword>
<proteinExistence type="predicted"/>
<dbReference type="OrthoDB" id="292348at2759"/>